<feature type="compositionally biased region" description="Polar residues" evidence="6">
    <location>
        <begin position="1"/>
        <end position="10"/>
    </location>
</feature>
<dbReference type="PROSITE" id="PS50048">
    <property type="entry name" value="ZN2_CY6_FUNGAL_2"/>
    <property type="match status" value="1"/>
</dbReference>
<evidence type="ECO:0000313" key="9">
    <source>
        <dbReference type="Proteomes" id="UP001287356"/>
    </source>
</evidence>
<dbReference type="SMART" id="SM00066">
    <property type="entry name" value="GAL4"/>
    <property type="match status" value="1"/>
</dbReference>
<evidence type="ECO:0000256" key="6">
    <source>
        <dbReference type="SAM" id="MobiDB-lite"/>
    </source>
</evidence>
<dbReference type="PROSITE" id="PS00463">
    <property type="entry name" value="ZN2_CY6_FUNGAL_1"/>
    <property type="match status" value="1"/>
</dbReference>
<accession>A0AAE0KNH4</accession>
<dbReference type="Proteomes" id="UP001287356">
    <property type="component" value="Unassembled WGS sequence"/>
</dbReference>
<dbReference type="PANTHER" id="PTHR31845">
    <property type="entry name" value="FINGER DOMAIN PROTEIN, PUTATIVE-RELATED"/>
    <property type="match status" value="1"/>
</dbReference>
<dbReference type="PANTHER" id="PTHR31845:SF21">
    <property type="entry name" value="REGULATORY PROTEIN LEU3"/>
    <property type="match status" value="1"/>
</dbReference>
<evidence type="ECO:0000313" key="8">
    <source>
        <dbReference type="EMBL" id="KAK3379495.1"/>
    </source>
</evidence>
<dbReference type="Gene3D" id="4.10.240.10">
    <property type="entry name" value="Zn(2)-C6 fungal-type DNA-binding domain"/>
    <property type="match status" value="1"/>
</dbReference>
<reference evidence="8" key="2">
    <citation type="submission" date="2023-06" db="EMBL/GenBank/DDBJ databases">
        <authorList>
            <consortium name="Lawrence Berkeley National Laboratory"/>
            <person name="Haridas S."/>
            <person name="Hensen N."/>
            <person name="Bonometti L."/>
            <person name="Westerberg I."/>
            <person name="Brannstrom I.O."/>
            <person name="Guillou S."/>
            <person name="Cros-Aarteil S."/>
            <person name="Calhoun S."/>
            <person name="Kuo A."/>
            <person name="Mondo S."/>
            <person name="Pangilinan J."/>
            <person name="Riley R."/>
            <person name="Labutti K."/>
            <person name="Andreopoulos B."/>
            <person name="Lipzen A."/>
            <person name="Chen C."/>
            <person name="Yanf M."/>
            <person name="Daum C."/>
            <person name="Ng V."/>
            <person name="Clum A."/>
            <person name="Steindorff A."/>
            <person name="Ohm R."/>
            <person name="Martin F."/>
            <person name="Silar P."/>
            <person name="Natvig D."/>
            <person name="Lalanne C."/>
            <person name="Gautier V."/>
            <person name="Ament-Velasquez S.L."/>
            <person name="Kruys A."/>
            <person name="Hutchinson M.I."/>
            <person name="Powell A.J."/>
            <person name="Barry K."/>
            <person name="Miller A.N."/>
            <person name="Grigoriev I.V."/>
            <person name="Debuchy R."/>
            <person name="Gladieux P."/>
            <person name="Thoren M.H."/>
            <person name="Johannesson H."/>
        </authorList>
    </citation>
    <scope>NUCLEOTIDE SEQUENCE</scope>
    <source>
        <strain evidence="8">CBS 958.72</strain>
    </source>
</reference>
<keyword evidence="9" id="KW-1185">Reference proteome</keyword>
<dbReference type="CDD" id="cd00067">
    <property type="entry name" value="GAL4"/>
    <property type="match status" value="1"/>
</dbReference>
<feature type="region of interest" description="Disordered" evidence="6">
    <location>
        <begin position="620"/>
        <end position="645"/>
    </location>
</feature>
<dbReference type="Pfam" id="PF00172">
    <property type="entry name" value="Zn_clus"/>
    <property type="match status" value="1"/>
</dbReference>
<evidence type="ECO:0000259" key="7">
    <source>
        <dbReference type="PROSITE" id="PS50048"/>
    </source>
</evidence>
<dbReference type="SUPFAM" id="SSF57701">
    <property type="entry name" value="Zn2/Cys6 DNA-binding domain"/>
    <property type="match status" value="1"/>
</dbReference>
<evidence type="ECO:0000256" key="5">
    <source>
        <dbReference type="ARBA" id="ARBA00023242"/>
    </source>
</evidence>
<feature type="domain" description="Zn(2)-C6 fungal-type" evidence="7">
    <location>
        <begin position="42"/>
        <end position="75"/>
    </location>
</feature>
<reference evidence="8" key="1">
    <citation type="journal article" date="2023" name="Mol. Phylogenet. Evol.">
        <title>Genome-scale phylogeny and comparative genomics of the fungal order Sordariales.</title>
        <authorList>
            <person name="Hensen N."/>
            <person name="Bonometti L."/>
            <person name="Westerberg I."/>
            <person name="Brannstrom I.O."/>
            <person name="Guillou S."/>
            <person name="Cros-Aarteil S."/>
            <person name="Calhoun S."/>
            <person name="Haridas S."/>
            <person name="Kuo A."/>
            <person name="Mondo S."/>
            <person name="Pangilinan J."/>
            <person name="Riley R."/>
            <person name="LaButti K."/>
            <person name="Andreopoulos B."/>
            <person name="Lipzen A."/>
            <person name="Chen C."/>
            <person name="Yan M."/>
            <person name="Daum C."/>
            <person name="Ng V."/>
            <person name="Clum A."/>
            <person name="Steindorff A."/>
            <person name="Ohm R.A."/>
            <person name="Martin F."/>
            <person name="Silar P."/>
            <person name="Natvig D.O."/>
            <person name="Lalanne C."/>
            <person name="Gautier V."/>
            <person name="Ament-Velasquez S.L."/>
            <person name="Kruys A."/>
            <person name="Hutchinson M.I."/>
            <person name="Powell A.J."/>
            <person name="Barry K."/>
            <person name="Miller A.N."/>
            <person name="Grigoriev I.V."/>
            <person name="Debuchy R."/>
            <person name="Gladieux P."/>
            <person name="Hiltunen Thoren M."/>
            <person name="Johannesson H."/>
        </authorList>
    </citation>
    <scope>NUCLEOTIDE SEQUENCE</scope>
    <source>
        <strain evidence="8">CBS 958.72</strain>
    </source>
</reference>
<dbReference type="InterPro" id="IPR001138">
    <property type="entry name" value="Zn2Cys6_DnaBD"/>
</dbReference>
<comment type="subcellular location">
    <subcellularLocation>
        <location evidence="1">Nucleus</location>
    </subcellularLocation>
</comment>
<dbReference type="GO" id="GO:0000976">
    <property type="term" value="F:transcription cis-regulatory region binding"/>
    <property type="evidence" value="ECO:0007669"/>
    <property type="project" value="TreeGrafter"/>
</dbReference>
<organism evidence="8 9">
    <name type="scientific">Lasiosphaeria ovina</name>
    <dbReference type="NCBI Taxonomy" id="92902"/>
    <lineage>
        <taxon>Eukaryota</taxon>
        <taxon>Fungi</taxon>
        <taxon>Dikarya</taxon>
        <taxon>Ascomycota</taxon>
        <taxon>Pezizomycotina</taxon>
        <taxon>Sordariomycetes</taxon>
        <taxon>Sordariomycetidae</taxon>
        <taxon>Sordariales</taxon>
        <taxon>Lasiosphaeriaceae</taxon>
        <taxon>Lasiosphaeria</taxon>
    </lineage>
</organism>
<keyword evidence="5" id="KW-0539">Nucleus</keyword>
<dbReference type="CDD" id="cd12148">
    <property type="entry name" value="fungal_TF_MHR"/>
    <property type="match status" value="1"/>
</dbReference>
<sequence length="678" mass="75628">MAETGDSSVSPPVAGEREFETLDTPAPARGTADPLRIRRNTACVRCRDAKVKCNTGLAPNRPCQRCTKLELQCVVDRSHKRTTRRSKLEELAAELQTIKEAVAPRASLLVPADGPPARPHQLPAAVSLVPAVQVVPAHNLDGLAAPLTALTGSSFLPSPPSLFGHSRSYTAVSDQPVPGPAHLDDAIPDADGLSRRRAEPRALGSRVFSGEDIEYYFDKYFEHFHPYFPIVRVRDPDTCYKRGAVLFWTVIMTACRRFSRDDNAFQFLKDSLMPEIWSSVSQLPLNLSIVNALMLVAAWPAPSVRFLNDPSLIFAGIATNSAFLTGLHTGRGRHSEFSRNDQFGWSGATDEEATFTWAGCAIISSLVSAYMGCPPSSTLFNKAIERMLDGTSPFPLPRYFVVHLETSRFADRVSRTMCASLEEGQGVSHHLVAHMEQEYSRIQGLLYPDNCDLDNFTLVSSLLEIQTYYFMPLPGYSPDILKRNLIKCYTTAESVIQQAAQLHRETAFLHYAPHFVFRTIATAMCVIITVHMSAFTKGFQVDSVDTLVKEALRLTRVCSIEENDLHMRSASMLEKYWALRHHIPRPDLTDPGISIYTHRLGASLAFACLRYWKEQIEHARDTSNSNPPVQEPFDDQSTPRPGPNAELGLADFHRIDWNAFNAFEVDYDWSFTSNYLGI</sequence>
<evidence type="ECO:0000256" key="1">
    <source>
        <dbReference type="ARBA" id="ARBA00004123"/>
    </source>
</evidence>
<dbReference type="GO" id="GO:0008270">
    <property type="term" value="F:zinc ion binding"/>
    <property type="evidence" value="ECO:0007669"/>
    <property type="project" value="InterPro"/>
</dbReference>
<comment type="caution">
    <text evidence="8">The sequence shown here is derived from an EMBL/GenBank/DDBJ whole genome shotgun (WGS) entry which is preliminary data.</text>
</comment>
<proteinExistence type="predicted"/>
<evidence type="ECO:0000256" key="2">
    <source>
        <dbReference type="ARBA" id="ARBA00023015"/>
    </source>
</evidence>
<gene>
    <name evidence="8" type="ORF">B0T24DRAFT_612041</name>
</gene>
<keyword evidence="4" id="KW-0804">Transcription</keyword>
<name>A0AAE0KNH4_9PEZI</name>
<evidence type="ECO:0000256" key="4">
    <source>
        <dbReference type="ARBA" id="ARBA00023163"/>
    </source>
</evidence>
<keyword evidence="3" id="KW-0238">DNA-binding</keyword>
<dbReference type="GO" id="GO:0005634">
    <property type="term" value="C:nucleus"/>
    <property type="evidence" value="ECO:0007669"/>
    <property type="project" value="UniProtKB-SubCell"/>
</dbReference>
<dbReference type="InterPro" id="IPR051089">
    <property type="entry name" value="prtT"/>
</dbReference>
<dbReference type="AlphaFoldDB" id="A0AAE0KNH4"/>
<feature type="region of interest" description="Disordered" evidence="6">
    <location>
        <begin position="1"/>
        <end position="33"/>
    </location>
</feature>
<dbReference type="GO" id="GO:0000981">
    <property type="term" value="F:DNA-binding transcription factor activity, RNA polymerase II-specific"/>
    <property type="evidence" value="ECO:0007669"/>
    <property type="project" value="InterPro"/>
</dbReference>
<dbReference type="EMBL" id="JAULSN010000002">
    <property type="protein sequence ID" value="KAK3379495.1"/>
    <property type="molecule type" value="Genomic_DNA"/>
</dbReference>
<keyword evidence="2" id="KW-0805">Transcription regulation</keyword>
<protein>
    <recommendedName>
        <fullName evidence="7">Zn(2)-C6 fungal-type domain-containing protein</fullName>
    </recommendedName>
</protein>
<evidence type="ECO:0000256" key="3">
    <source>
        <dbReference type="ARBA" id="ARBA00023125"/>
    </source>
</evidence>
<dbReference type="InterPro" id="IPR036864">
    <property type="entry name" value="Zn2-C6_fun-type_DNA-bd_sf"/>
</dbReference>